<evidence type="ECO:0000313" key="2">
    <source>
        <dbReference type="Proteomes" id="UP000184268"/>
    </source>
</evidence>
<organism evidence="1 2">
    <name type="scientific">Ferrimonas marina</name>
    <dbReference type="NCBI Taxonomy" id="299255"/>
    <lineage>
        <taxon>Bacteria</taxon>
        <taxon>Pseudomonadati</taxon>
        <taxon>Pseudomonadota</taxon>
        <taxon>Gammaproteobacteria</taxon>
        <taxon>Alteromonadales</taxon>
        <taxon>Ferrimonadaceae</taxon>
        <taxon>Ferrimonas</taxon>
    </lineage>
</organism>
<gene>
    <name evidence="1" type="ORF">SAMN02745129_2075</name>
</gene>
<keyword evidence="2" id="KW-1185">Reference proteome</keyword>
<dbReference type="AlphaFoldDB" id="A0A1M5TBW2"/>
<dbReference type="Proteomes" id="UP000184268">
    <property type="component" value="Unassembled WGS sequence"/>
</dbReference>
<sequence length="260" mass="28853">MSEIELIFDDDMDLPEEELDPEVEERGIQTTNEQQCLFALREVYPLISALRPAEINDQGIGRIFQHYADGCQVVAHCLTLDRAPSSTPGLSHALASTVASLHTAGITDDLPMFERALMVACQQIKDYYEQGDAGPFRELQHITDSGPFNELSVTASLLPILANAGLKQDVRTLSLFTDLIVRGLQLLIRGHFANSHGHKEVIPQLIPAVGALALTLIKQNDDGASHEADLIDEMEMRLDYCVQLATMVVDLERRYNTDRL</sequence>
<accession>A0A1M5TBW2</accession>
<name>A0A1M5TBW2_9GAMM</name>
<proteinExistence type="predicted"/>
<evidence type="ECO:0000313" key="1">
    <source>
        <dbReference type="EMBL" id="SHH48171.1"/>
    </source>
</evidence>
<dbReference type="STRING" id="299255.SAMN02745129_2075"/>
<protein>
    <submittedName>
        <fullName evidence="1">Uncharacterized protein</fullName>
    </submittedName>
</protein>
<dbReference type="EMBL" id="FQXG01000003">
    <property type="protein sequence ID" value="SHH48171.1"/>
    <property type="molecule type" value="Genomic_DNA"/>
</dbReference>
<reference evidence="1 2" key="1">
    <citation type="submission" date="2016-11" db="EMBL/GenBank/DDBJ databases">
        <authorList>
            <person name="Jaros S."/>
            <person name="Januszkiewicz K."/>
            <person name="Wedrychowicz H."/>
        </authorList>
    </citation>
    <scope>NUCLEOTIDE SEQUENCE [LARGE SCALE GENOMIC DNA]</scope>
    <source>
        <strain evidence="1 2">DSM 16917</strain>
    </source>
</reference>
<dbReference type="RefSeq" id="WP_067663411.1">
    <property type="nucleotide sequence ID" value="NZ_FQXG01000003.1"/>
</dbReference>